<name>A0A143Y6L8_9LACT</name>
<dbReference type="SUPFAM" id="SSF51905">
    <property type="entry name" value="FAD/NAD(P)-binding domain"/>
    <property type="match status" value="1"/>
</dbReference>
<dbReference type="InterPro" id="IPR040131">
    <property type="entry name" value="MnmG_N"/>
</dbReference>
<evidence type="ECO:0000313" key="12">
    <source>
        <dbReference type="EMBL" id="CZQ81510.1"/>
    </source>
</evidence>
<dbReference type="AlphaFoldDB" id="A0A143Y6L8"/>
<keyword evidence="15" id="KW-1185">Reference proteome</keyword>
<reference evidence="12 14" key="1">
    <citation type="submission" date="2016-02" db="EMBL/GenBank/DDBJ databases">
        <authorList>
            <person name="Wen L."/>
            <person name="He K."/>
            <person name="Yang H."/>
        </authorList>
    </citation>
    <scope>NUCLEOTIDE SEQUENCE [LARGE SCALE GENOMIC DNA]</scope>
    <source>
        <strain evidence="12">Trichococcus_R210</strain>
    </source>
</reference>
<evidence type="ECO:0000259" key="11">
    <source>
        <dbReference type="Pfam" id="PF01134"/>
    </source>
</evidence>
<comment type="function">
    <text evidence="10">Catalyzes the folate-dependent formation of 5-methyl-uridine at position 54 (M-5-U54) in all tRNAs.</text>
</comment>
<keyword evidence="3 10" id="KW-0489">Methyltransferase</keyword>
<keyword evidence="9 10" id="KW-0520">NAD</keyword>
<evidence type="ECO:0000256" key="1">
    <source>
        <dbReference type="ARBA" id="ARBA00001974"/>
    </source>
</evidence>
<evidence type="ECO:0000313" key="13">
    <source>
        <dbReference type="EMBL" id="SEI52793.1"/>
    </source>
</evidence>
<dbReference type="Pfam" id="PF01134">
    <property type="entry name" value="GIDA"/>
    <property type="match status" value="1"/>
</dbReference>
<dbReference type="NCBIfam" id="TIGR00137">
    <property type="entry name" value="gid_trmFO"/>
    <property type="match status" value="1"/>
</dbReference>
<dbReference type="FunFam" id="3.50.50.60:FF:000040">
    <property type="entry name" value="Methylenetetrahydrofolate--tRNA-(uracil-5-)-methyltransferase TrmFO"/>
    <property type="match status" value="1"/>
</dbReference>
<evidence type="ECO:0000256" key="7">
    <source>
        <dbReference type="ARBA" id="ARBA00022827"/>
    </source>
</evidence>
<keyword evidence="8 10" id="KW-0521">NADP</keyword>
<dbReference type="GO" id="GO:0050660">
    <property type="term" value="F:flavin adenine dinucleotide binding"/>
    <property type="evidence" value="ECO:0007669"/>
    <property type="project" value="UniProtKB-UniRule"/>
</dbReference>
<dbReference type="PROSITE" id="PS01281">
    <property type="entry name" value="GIDA_2"/>
    <property type="match status" value="1"/>
</dbReference>
<dbReference type="EMBL" id="FJNB01000001">
    <property type="protein sequence ID" value="CZQ81510.1"/>
    <property type="molecule type" value="Genomic_DNA"/>
</dbReference>
<dbReference type="GO" id="GO:0030488">
    <property type="term" value="P:tRNA methylation"/>
    <property type="evidence" value="ECO:0007669"/>
    <property type="project" value="TreeGrafter"/>
</dbReference>
<evidence type="ECO:0000256" key="8">
    <source>
        <dbReference type="ARBA" id="ARBA00022857"/>
    </source>
</evidence>
<dbReference type="EC" id="2.1.1.74" evidence="10"/>
<dbReference type="RefSeq" id="WP_068620560.1">
    <property type="nucleotide sequence ID" value="NZ_FJNB01000001.1"/>
</dbReference>
<comment type="similarity">
    <text evidence="10">Belongs to the MnmG family. TrmFO subfamily.</text>
</comment>
<evidence type="ECO:0000313" key="14">
    <source>
        <dbReference type="Proteomes" id="UP000076878"/>
    </source>
</evidence>
<feature type="binding site" evidence="10">
    <location>
        <begin position="10"/>
        <end position="15"/>
    </location>
    <ligand>
        <name>FAD</name>
        <dbReference type="ChEBI" id="CHEBI:57692"/>
    </ligand>
</feature>
<dbReference type="Proteomes" id="UP000076878">
    <property type="component" value="Unassembled WGS sequence"/>
</dbReference>
<dbReference type="InterPro" id="IPR004417">
    <property type="entry name" value="TrmFO"/>
</dbReference>
<feature type="domain" description="MnmG N-terminal" evidence="11">
    <location>
        <begin position="6"/>
        <end position="366"/>
    </location>
</feature>
<dbReference type="GO" id="GO:0047151">
    <property type="term" value="F:tRNA (uracil(54)-C5)-methyltransferase activity, 5,10-methylenetetrahydrofolate-dependent"/>
    <property type="evidence" value="ECO:0007669"/>
    <property type="project" value="UniProtKB-UniRule"/>
</dbReference>
<dbReference type="InterPro" id="IPR020595">
    <property type="entry name" value="MnmG-rel_CS"/>
</dbReference>
<evidence type="ECO:0000256" key="3">
    <source>
        <dbReference type="ARBA" id="ARBA00022603"/>
    </source>
</evidence>
<evidence type="ECO:0000256" key="10">
    <source>
        <dbReference type="HAMAP-Rule" id="MF_01037"/>
    </source>
</evidence>
<dbReference type="FunFam" id="3.50.50.60:FF:000035">
    <property type="entry name" value="Methylenetetrahydrofolate--tRNA-(uracil-5-)-methyltransferase TrmFO"/>
    <property type="match status" value="1"/>
</dbReference>
<comment type="subcellular location">
    <subcellularLocation>
        <location evidence="10">Cytoplasm</location>
    </subcellularLocation>
</comment>
<evidence type="ECO:0000256" key="5">
    <source>
        <dbReference type="ARBA" id="ARBA00022679"/>
    </source>
</evidence>
<accession>A0A143Y6L8</accession>
<keyword evidence="2 10" id="KW-0963">Cytoplasm</keyword>
<reference evidence="13 15" key="2">
    <citation type="submission" date="2016-10" db="EMBL/GenBank/DDBJ databases">
        <authorList>
            <person name="Varghese N."/>
            <person name="Submissions S."/>
        </authorList>
    </citation>
    <scope>NUCLEOTIDE SEQUENCE [LARGE SCALE GENOMIC DNA]</scope>
    <source>
        <strain evidence="13 15">DSM 22150</strain>
    </source>
</reference>
<dbReference type="NCBIfam" id="NF003739">
    <property type="entry name" value="PRK05335.1"/>
    <property type="match status" value="1"/>
</dbReference>
<dbReference type="STRING" id="640938.TR210_145"/>
<dbReference type="InterPro" id="IPR002218">
    <property type="entry name" value="MnmG-rel"/>
</dbReference>
<keyword evidence="5 10" id="KW-0808">Transferase</keyword>
<dbReference type="InterPro" id="IPR036188">
    <property type="entry name" value="FAD/NAD-bd_sf"/>
</dbReference>
<keyword evidence="7 10" id="KW-0274">FAD</keyword>
<keyword evidence="6 10" id="KW-0819">tRNA processing</keyword>
<dbReference type="PANTHER" id="PTHR11806">
    <property type="entry name" value="GLUCOSE INHIBITED DIVISION PROTEIN A"/>
    <property type="match status" value="1"/>
</dbReference>
<comment type="catalytic activity">
    <reaction evidence="10">
        <text>uridine(54) in tRNA + (6R)-5,10-methylene-5,6,7,8-tetrahydrofolate + NADH + H(+) = 5-methyluridine(54) in tRNA + (6S)-5,6,7,8-tetrahydrofolate + NAD(+)</text>
        <dbReference type="Rhea" id="RHEA:16873"/>
        <dbReference type="Rhea" id="RHEA-COMP:10167"/>
        <dbReference type="Rhea" id="RHEA-COMP:10193"/>
        <dbReference type="ChEBI" id="CHEBI:15378"/>
        <dbReference type="ChEBI" id="CHEBI:15636"/>
        <dbReference type="ChEBI" id="CHEBI:57453"/>
        <dbReference type="ChEBI" id="CHEBI:57540"/>
        <dbReference type="ChEBI" id="CHEBI:57945"/>
        <dbReference type="ChEBI" id="CHEBI:65315"/>
        <dbReference type="ChEBI" id="CHEBI:74447"/>
        <dbReference type="EC" id="2.1.1.74"/>
    </reaction>
</comment>
<dbReference type="PANTHER" id="PTHR11806:SF2">
    <property type="entry name" value="METHYLENETETRAHYDROFOLATE--TRNA-(URACIL-5-)-METHYLTRANSFERASE TRMFO"/>
    <property type="match status" value="1"/>
</dbReference>
<dbReference type="Proteomes" id="UP000199280">
    <property type="component" value="Unassembled WGS sequence"/>
</dbReference>
<evidence type="ECO:0000256" key="2">
    <source>
        <dbReference type="ARBA" id="ARBA00022490"/>
    </source>
</evidence>
<dbReference type="OrthoDB" id="9803114at2"/>
<dbReference type="EMBL" id="FNYT01000001">
    <property type="protein sequence ID" value="SEI52793.1"/>
    <property type="molecule type" value="Genomic_DNA"/>
</dbReference>
<comment type="cofactor">
    <cofactor evidence="1 10">
        <name>FAD</name>
        <dbReference type="ChEBI" id="CHEBI:57692"/>
    </cofactor>
</comment>
<evidence type="ECO:0000313" key="15">
    <source>
        <dbReference type="Proteomes" id="UP000199280"/>
    </source>
</evidence>
<dbReference type="GO" id="GO:0005829">
    <property type="term" value="C:cytosol"/>
    <property type="evidence" value="ECO:0007669"/>
    <property type="project" value="TreeGrafter"/>
</dbReference>
<proteinExistence type="inferred from homology"/>
<evidence type="ECO:0000256" key="4">
    <source>
        <dbReference type="ARBA" id="ARBA00022630"/>
    </source>
</evidence>
<dbReference type="Gene3D" id="3.50.50.60">
    <property type="entry name" value="FAD/NAD(P)-binding domain"/>
    <property type="match status" value="2"/>
</dbReference>
<comment type="catalytic activity">
    <reaction evidence="10">
        <text>uridine(54) in tRNA + (6R)-5,10-methylene-5,6,7,8-tetrahydrofolate + NADPH + H(+) = 5-methyluridine(54) in tRNA + (6S)-5,6,7,8-tetrahydrofolate + NADP(+)</text>
        <dbReference type="Rhea" id="RHEA:62372"/>
        <dbReference type="Rhea" id="RHEA-COMP:10167"/>
        <dbReference type="Rhea" id="RHEA-COMP:10193"/>
        <dbReference type="ChEBI" id="CHEBI:15378"/>
        <dbReference type="ChEBI" id="CHEBI:15636"/>
        <dbReference type="ChEBI" id="CHEBI:57453"/>
        <dbReference type="ChEBI" id="CHEBI:57783"/>
        <dbReference type="ChEBI" id="CHEBI:58349"/>
        <dbReference type="ChEBI" id="CHEBI:65315"/>
        <dbReference type="ChEBI" id="CHEBI:74447"/>
        <dbReference type="EC" id="2.1.1.74"/>
    </reaction>
</comment>
<sequence length="436" mass="48180">MTKHTVTVIGAGLAGSEAAYQIAEQGIHVDLYEMRPKKMTPAHHTSGFAELVCTNSLRANQVTNAAGLIKEEMRHLNSLIIKAADATALPAGGALAVDRDTFSEYVTKSLENHPNITIHHDELTELPEGITVVATGPLTSEPLSRSIQDFIETEGLYFYDAAAPVLEKDSINMDKVYLKSRYDKGEAAYLNCPMTKEEFEAFYRELIAAEVAPLKEFEEEKYFDGCMPFEVMAARGEKTLLFGPMKPVGLEDPKTGKIPYAVVQLRQDNAAGSLYNIVGFQTHLKWGEQKRILRMIPGLENVEIVRYGVMHRNTFLNSPKILRSTYQSKKRDDLFFAGQMTGVEGYVESAASGLLAGLNAARMASGLECVVFPKTTMIGAMSHYITNTDSKHFQPMNANFGIIEPLGGKKIRDKQLKNQMIADKALAALDEFVQTI</sequence>
<evidence type="ECO:0000256" key="6">
    <source>
        <dbReference type="ARBA" id="ARBA00022694"/>
    </source>
</evidence>
<keyword evidence="4 10" id="KW-0285">Flavoprotein</keyword>
<gene>
    <name evidence="10" type="primary">trmFO</name>
    <name evidence="13" type="ORF">SAMN05216375_101122</name>
    <name evidence="12" type="ORF">TR210_145</name>
</gene>
<dbReference type="GO" id="GO:0002098">
    <property type="term" value="P:tRNA wobble uridine modification"/>
    <property type="evidence" value="ECO:0007669"/>
    <property type="project" value="TreeGrafter"/>
</dbReference>
<evidence type="ECO:0000256" key="9">
    <source>
        <dbReference type="ARBA" id="ARBA00023027"/>
    </source>
</evidence>
<protein>
    <recommendedName>
        <fullName evidence="10">Methylenetetrahydrofolate--tRNA-(uracil-5-)-methyltransferase TrmFO</fullName>
        <ecNumber evidence="10">2.1.1.74</ecNumber>
    </recommendedName>
    <alternativeName>
        <fullName evidence="10">Folate-dependent tRNA (uracil-5-)-methyltransferase</fullName>
    </alternativeName>
    <alternativeName>
        <fullName evidence="10">Folate-dependent tRNA(M-5-U54)-methyltransferase</fullName>
    </alternativeName>
</protein>
<organism evidence="12 14">
    <name type="scientific">Trichococcus ilyis</name>
    <dbReference type="NCBI Taxonomy" id="640938"/>
    <lineage>
        <taxon>Bacteria</taxon>
        <taxon>Bacillati</taxon>
        <taxon>Bacillota</taxon>
        <taxon>Bacilli</taxon>
        <taxon>Lactobacillales</taxon>
        <taxon>Carnobacteriaceae</taxon>
        <taxon>Trichococcus</taxon>
    </lineage>
</organism>
<dbReference type="HAMAP" id="MF_01037">
    <property type="entry name" value="TrmFO"/>
    <property type="match status" value="1"/>
</dbReference>